<keyword evidence="8" id="KW-1185">Reference proteome</keyword>
<dbReference type="CDD" id="cd00010">
    <property type="entry name" value="AAI_LTSS"/>
    <property type="match status" value="1"/>
</dbReference>
<dbReference type="AlphaFoldDB" id="A0AAP0G8T0"/>
<comment type="similarity">
    <text evidence="1">Belongs to the plant LTP family.</text>
</comment>
<organism evidence="7 8">
    <name type="scientific">Platanthera zijinensis</name>
    <dbReference type="NCBI Taxonomy" id="2320716"/>
    <lineage>
        <taxon>Eukaryota</taxon>
        <taxon>Viridiplantae</taxon>
        <taxon>Streptophyta</taxon>
        <taxon>Embryophyta</taxon>
        <taxon>Tracheophyta</taxon>
        <taxon>Spermatophyta</taxon>
        <taxon>Magnoliopsida</taxon>
        <taxon>Liliopsida</taxon>
        <taxon>Asparagales</taxon>
        <taxon>Orchidaceae</taxon>
        <taxon>Orchidoideae</taxon>
        <taxon>Orchideae</taxon>
        <taxon>Orchidinae</taxon>
        <taxon>Platanthera</taxon>
    </lineage>
</organism>
<sequence>MKRSAMMAVMAAAMVAVMAAGAAAQGTSLTCASQLIPCQKYLNSSKPPEDCCGPLKDAVKNDLPCLCAIFKSPDILKSFKIDLNQALNLTVNCGITASSTNLCNATGMLPAIFRFGQILIPCKTDCEISRRNFLLVLQLELRPLVPLLLQVWTFNYKS</sequence>
<protein>
    <recommendedName>
        <fullName evidence="6">Bifunctional inhibitor/plant lipid transfer protein/seed storage helical domain-containing protein</fullName>
    </recommendedName>
</protein>
<dbReference type="InterPro" id="IPR043325">
    <property type="entry name" value="LTSS"/>
</dbReference>
<evidence type="ECO:0000256" key="1">
    <source>
        <dbReference type="ARBA" id="ARBA00009748"/>
    </source>
</evidence>
<evidence type="ECO:0000256" key="2">
    <source>
        <dbReference type="ARBA" id="ARBA00022729"/>
    </source>
</evidence>
<dbReference type="EMBL" id="JBBWWQ010000006">
    <property type="protein sequence ID" value="KAK8944588.1"/>
    <property type="molecule type" value="Genomic_DNA"/>
</dbReference>
<comment type="caution">
    <text evidence="7">The sequence shown here is derived from an EMBL/GenBank/DDBJ whole genome shotgun (WGS) entry which is preliminary data.</text>
</comment>
<dbReference type="SUPFAM" id="SSF47699">
    <property type="entry name" value="Bifunctional inhibitor/lipid-transfer protein/seed storage 2S albumin"/>
    <property type="match status" value="1"/>
</dbReference>
<feature type="signal peptide" evidence="5">
    <location>
        <begin position="1"/>
        <end position="24"/>
    </location>
</feature>
<evidence type="ECO:0000256" key="5">
    <source>
        <dbReference type="SAM" id="SignalP"/>
    </source>
</evidence>
<accession>A0AAP0G8T0</accession>
<name>A0AAP0G8T0_9ASPA</name>
<dbReference type="Gene3D" id="1.10.110.10">
    <property type="entry name" value="Plant lipid-transfer and hydrophobic proteins"/>
    <property type="match status" value="1"/>
</dbReference>
<keyword evidence="4" id="KW-0325">Glycoprotein</keyword>
<evidence type="ECO:0000256" key="4">
    <source>
        <dbReference type="ARBA" id="ARBA00023180"/>
    </source>
</evidence>
<proteinExistence type="inferred from homology"/>
<feature type="chain" id="PRO_5042941705" description="Bifunctional inhibitor/plant lipid transfer protein/seed storage helical domain-containing protein" evidence="5">
    <location>
        <begin position="25"/>
        <end position="158"/>
    </location>
</feature>
<evidence type="ECO:0000313" key="7">
    <source>
        <dbReference type="EMBL" id="KAK8944588.1"/>
    </source>
</evidence>
<dbReference type="Pfam" id="PF14368">
    <property type="entry name" value="LTP_2"/>
    <property type="match status" value="1"/>
</dbReference>
<evidence type="ECO:0000313" key="8">
    <source>
        <dbReference type="Proteomes" id="UP001418222"/>
    </source>
</evidence>
<evidence type="ECO:0000256" key="3">
    <source>
        <dbReference type="ARBA" id="ARBA00023157"/>
    </source>
</evidence>
<dbReference type="InterPro" id="IPR036312">
    <property type="entry name" value="Bifun_inhib/LTP/seed_sf"/>
</dbReference>
<keyword evidence="3" id="KW-1015">Disulfide bond</keyword>
<feature type="domain" description="Bifunctional inhibitor/plant lipid transfer protein/seed storage helical" evidence="6">
    <location>
        <begin position="13"/>
        <end position="103"/>
    </location>
</feature>
<reference evidence="7 8" key="1">
    <citation type="journal article" date="2022" name="Nat. Plants">
        <title>Genomes of leafy and leafless Platanthera orchids illuminate the evolution of mycoheterotrophy.</title>
        <authorList>
            <person name="Li M.H."/>
            <person name="Liu K.W."/>
            <person name="Li Z."/>
            <person name="Lu H.C."/>
            <person name="Ye Q.L."/>
            <person name="Zhang D."/>
            <person name="Wang J.Y."/>
            <person name="Li Y.F."/>
            <person name="Zhong Z.M."/>
            <person name="Liu X."/>
            <person name="Yu X."/>
            <person name="Liu D.K."/>
            <person name="Tu X.D."/>
            <person name="Liu B."/>
            <person name="Hao Y."/>
            <person name="Liao X.Y."/>
            <person name="Jiang Y.T."/>
            <person name="Sun W.H."/>
            <person name="Chen J."/>
            <person name="Chen Y.Q."/>
            <person name="Ai Y."/>
            <person name="Zhai J.W."/>
            <person name="Wu S.S."/>
            <person name="Zhou Z."/>
            <person name="Hsiao Y.Y."/>
            <person name="Wu W.L."/>
            <person name="Chen Y.Y."/>
            <person name="Lin Y.F."/>
            <person name="Hsu J.L."/>
            <person name="Li C.Y."/>
            <person name="Wang Z.W."/>
            <person name="Zhao X."/>
            <person name="Zhong W.Y."/>
            <person name="Ma X.K."/>
            <person name="Ma L."/>
            <person name="Huang J."/>
            <person name="Chen G.Z."/>
            <person name="Huang M.Z."/>
            <person name="Huang L."/>
            <person name="Peng D.H."/>
            <person name="Luo Y.B."/>
            <person name="Zou S.Q."/>
            <person name="Chen S.P."/>
            <person name="Lan S."/>
            <person name="Tsai W.C."/>
            <person name="Van de Peer Y."/>
            <person name="Liu Z.J."/>
        </authorList>
    </citation>
    <scope>NUCLEOTIDE SEQUENCE [LARGE SCALE GENOMIC DNA]</scope>
    <source>
        <strain evidence="7">Lor287</strain>
    </source>
</reference>
<dbReference type="InterPro" id="IPR016140">
    <property type="entry name" value="Bifunc_inhib/LTP/seed_store"/>
</dbReference>
<dbReference type="Proteomes" id="UP001418222">
    <property type="component" value="Unassembled WGS sequence"/>
</dbReference>
<evidence type="ECO:0000259" key="6">
    <source>
        <dbReference type="Pfam" id="PF14368"/>
    </source>
</evidence>
<keyword evidence="2 5" id="KW-0732">Signal</keyword>
<dbReference type="PANTHER" id="PTHR33044">
    <property type="entry name" value="BIFUNCTIONAL INHIBITOR/LIPID-TRANSFER PROTEIN/SEED STORAGE 2S ALBUMIN SUPERFAMILY PROTEIN-RELATED"/>
    <property type="match status" value="1"/>
</dbReference>
<gene>
    <name evidence="7" type="ORF">KSP39_PZI007600</name>
</gene>